<evidence type="ECO:0000259" key="1">
    <source>
        <dbReference type="PROSITE" id="PS51671"/>
    </source>
</evidence>
<keyword evidence="3" id="KW-1185">Reference proteome</keyword>
<dbReference type="PROSITE" id="PS51671">
    <property type="entry name" value="ACT"/>
    <property type="match status" value="2"/>
</dbReference>
<organism evidence="2 3">
    <name type="scientific">Desulfomarina profundi</name>
    <dbReference type="NCBI Taxonomy" id="2772557"/>
    <lineage>
        <taxon>Bacteria</taxon>
        <taxon>Pseudomonadati</taxon>
        <taxon>Thermodesulfobacteriota</taxon>
        <taxon>Desulfobulbia</taxon>
        <taxon>Desulfobulbales</taxon>
        <taxon>Desulfobulbaceae</taxon>
        <taxon>Desulfomarina</taxon>
    </lineage>
</organism>
<proteinExistence type="predicted"/>
<dbReference type="EMBL" id="AP024086">
    <property type="protein sequence ID" value="BCL59328.1"/>
    <property type="molecule type" value="Genomic_DNA"/>
</dbReference>
<dbReference type="AlphaFoldDB" id="A0A8D5JCA2"/>
<dbReference type="InterPro" id="IPR050990">
    <property type="entry name" value="UPF0237/GcvR_regulator"/>
</dbReference>
<dbReference type="Proteomes" id="UP000826725">
    <property type="component" value="Chromosome"/>
</dbReference>
<dbReference type="PANTHER" id="PTHR34875">
    <property type="entry name" value="UPF0237 PROTEIN MJ1558"/>
    <property type="match status" value="1"/>
</dbReference>
<evidence type="ECO:0000313" key="3">
    <source>
        <dbReference type="Proteomes" id="UP000826725"/>
    </source>
</evidence>
<dbReference type="InterPro" id="IPR002912">
    <property type="entry name" value="ACT_dom"/>
</dbReference>
<reference evidence="2" key="1">
    <citation type="submission" date="2020-09" db="EMBL/GenBank/DDBJ databases">
        <title>Desulfogranum mesoprofundum gen. nov., sp. nov., a novel mesophilic, sulfate-reducing chemolithoautotroph isolated from a deep-sea hydrothermal vent chimney in the Suiyo Seamount.</title>
        <authorList>
            <person name="Hashimoto Y."/>
            <person name="Nakagawa S."/>
        </authorList>
    </citation>
    <scope>NUCLEOTIDE SEQUENCE</scope>
    <source>
        <strain evidence="2">KT2</strain>
    </source>
</reference>
<protein>
    <submittedName>
        <fullName evidence="2">Amino acid-binding protein</fullName>
    </submittedName>
</protein>
<sequence length="175" mass="19694">MSKDRPGIIASITGAIFKLNGDVADLNQSVLCNYLSMILSVSFPENVNKEDLIAAISHIETECRFEVSIKEISPEEEKVQPPEETYIMTVQGPNRGGLVHGISQFCYDYNINILDLVTTLKDDQYTMALQLDLKNCTVSLKQIQEALEEYSKQSGQNVMMQHSDIFQVTNEVTFH</sequence>
<feature type="domain" description="ACT" evidence="1">
    <location>
        <begin position="87"/>
        <end position="161"/>
    </location>
</feature>
<dbReference type="Pfam" id="PF13740">
    <property type="entry name" value="ACT_6"/>
    <property type="match status" value="2"/>
</dbReference>
<dbReference type="KEGG" id="dbk:DGMP_00210"/>
<name>A0A8D5JCA2_9BACT</name>
<dbReference type="PANTHER" id="PTHR34875:SF6">
    <property type="entry name" value="UPF0237 PROTEIN MJ1558"/>
    <property type="match status" value="1"/>
</dbReference>
<gene>
    <name evidence="2" type="ORF">DGMP_00210</name>
</gene>
<evidence type="ECO:0000313" key="2">
    <source>
        <dbReference type="EMBL" id="BCL59328.1"/>
    </source>
</evidence>
<accession>A0A8D5JCA2</accession>
<feature type="domain" description="ACT" evidence="1">
    <location>
        <begin position="1"/>
        <end position="74"/>
    </location>
</feature>